<dbReference type="InterPro" id="IPR014717">
    <property type="entry name" value="Transl_elong_EF1B/ribsomal_bS6"/>
</dbReference>
<comment type="caution">
    <text evidence="2">The sequence shown here is derived from an EMBL/GenBank/DDBJ whole genome shotgun (WGS) entry which is preliminary data.</text>
</comment>
<dbReference type="Gene3D" id="3.30.70.60">
    <property type="match status" value="1"/>
</dbReference>
<keyword evidence="3" id="KW-1185">Reference proteome</keyword>
<dbReference type="EMBL" id="JAKWBI020000021">
    <property type="protein sequence ID" value="KAJ2905922.1"/>
    <property type="molecule type" value="Genomic_DNA"/>
</dbReference>
<dbReference type="InterPro" id="IPR000529">
    <property type="entry name" value="Ribosomal_bS6"/>
</dbReference>
<keyword evidence="2" id="KW-0687">Ribonucleoprotein</keyword>
<dbReference type="AlphaFoldDB" id="A0AAD5RYA0"/>
<keyword evidence="2" id="KW-0689">Ribosomal protein</keyword>
<evidence type="ECO:0000256" key="1">
    <source>
        <dbReference type="ARBA" id="ARBA00009512"/>
    </source>
</evidence>
<protein>
    <submittedName>
        <fullName evidence="2">37S ribosomal protein MRP17 mitochondrial</fullName>
    </submittedName>
</protein>
<dbReference type="GO" id="GO:0005840">
    <property type="term" value="C:ribosome"/>
    <property type="evidence" value="ECO:0007669"/>
    <property type="project" value="UniProtKB-KW"/>
</dbReference>
<dbReference type="InterPro" id="IPR035980">
    <property type="entry name" value="Ribosomal_bS6_sf"/>
</dbReference>
<name>A0AAD5RYA0_9PEZI</name>
<evidence type="ECO:0000313" key="3">
    <source>
        <dbReference type="Proteomes" id="UP001201980"/>
    </source>
</evidence>
<sequence length="123" mass="13932">MRSDQSETHERPFTFYEGPHPRQYLRIVLTAGQQVLRSGGVVRGIENWGVFQMPKKVLKNQMDLSAGHYFCMRFDASGPTQEVVRSTMSMDPRVIKVTSVKLGDGKLGSLSQFSKPEWKKLNG</sequence>
<dbReference type="CDD" id="cd15465">
    <property type="entry name" value="bS6_mito"/>
    <property type="match status" value="1"/>
</dbReference>
<evidence type="ECO:0000313" key="2">
    <source>
        <dbReference type="EMBL" id="KAJ2905922.1"/>
    </source>
</evidence>
<dbReference type="SUPFAM" id="SSF54995">
    <property type="entry name" value="Ribosomal protein S6"/>
    <property type="match status" value="1"/>
</dbReference>
<dbReference type="GO" id="GO:0019843">
    <property type="term" value="F:rRNA binding"/>
    <property type="evidence" value="ECO:0007669"/>
    <property type="project" value="InterPro"/>
</dbReference>
<comment type="similarity">
    <text evidence="1">Belongs to the bacterial ribosomal protein bS6 family.</text>
</comment>
<proteinExistence type="inferred from homology"/>
<accession>A0AAD5RYA0</accession>
<dbReference type="GO" id="GO:0003735">
    <property type="term" value="F:structural constituent of ribosome"/>
    <property type="evidence" value="ECO:0007669"/>
    <property type="project" value="InterPro"/>
</dbReference>
<dbReference type="GO" id="GO:0006412">
    <property type="term" value="P:translation"/>
    <property type="evidence" value="ECO:0007669"/>
    <property type="project" value="InterPro"/>
</dbReference>
<reference evidence="2" key="1">
    <citation type="submission" date="2022-07" db="EMBL/GenBank/DDBJ databases">
        <title>Draft genome sequence of Zalerion maritima ATCC 34329, a (micro)plastics degrading marine fungus.</title>
        <authorList>
            <person name="Paco A."/>
            <person name="Goncalves M.F.M."/>
            <person name="Rocha-Santos T.A.P."/>
            <person name="Alves A."/>
        </authorList>
    </citation>
    <scope>NUCLEOTIDE SEQUENCE</scope>
    <source>
        <strain evidence="2">ATCC 34329</strain>
    </source>
</reference>
<organism evidence="2 3">
    <name type="scientific">Zalerion maritima</name>
    <dbReference type="NCBI Taxonomy" id="339359"/>
    <lineage>
        <taxon>Eukaryota</taxon>
        <taxon>Fungi</taxon>
        <taxon>Dikarya</taxon>
        <taxon>Ascomycota</taxon>
        <taxon>Pezizomycotina</taxon>
        <taxon>Sordariomycetes</taxon>
        <taxon>Lulworthiomycetidae</taxon>
        <taxon>Lulworthiales</taxon>
        <taxon>Lulworthiaceae</taxon>
        <taxon>Zalerion</taxon>
    </lineage>
</organism>
<dbReference type="Proteomes" id="UP001201980">
    <property type="component" value="Unassembled WGS sequence"/>
</dbReference>
<gene>
    <name evidence="2" type="ORF">MKZ38_003710</name>
</gene>
<dbReference type="Pfam" id="PF01250">
    <property type="entry name" value="Ribosomal_S6"/>
    <property type="match status" value="1"/>
</dbReference>